<dbReference type="AlphaFoldDB" id="A0A1V3KZR3"/>
<gene>
    <name evidence="1" type="ORF">BKG92_06115</name>
</gene>
<protein>
    <submittedName>
        <fullName evidence="1">Uncharacterized protein</fullName>
    </submittedName>
</protein>
<evidence type="ECO:0000313" key="1">
    <source>
        <dbReference type="EMBL" id="OOF82768.1"/>
    </source>
</evidence>
<organism evidence="1 2">
    <name type="scientific">Rodentibacter ratti</name>
    <dbReference type="NCBI Taxonomy" id="1906745"/>
    <lineage>
        <taxon>Bacteria</taxon>
        <taxon>Pseudomonadati</taxon>
        <taxon>Pseudomonadota</taxon>
        <taxon>Gammaproteobacteria</taxon>
        <taxon>Pasteurellales</taxon>
        <taxon>Pasteurellaceae</taxon>
        <taxon>Rodentibacter</taxon>
    </lineage>
</organism>
<reference evidence="1 2" key="1">
    <citation type="submission" date="2016-10" db="EMBL/GenBank/DDBJ databases">
        <title>Rodentibacter gen. nov. and new species.</title>
        <authorList>
            <person name="Christensen H."/>
        </authorList>
    </citation>
    <scope>NUCLEOTIDE SEQUENCE [LARGE SCALE GENOMIC DNA]</scope>
    <source>
        <strain evidence="1 2">Ac81</strain>
    </source>
</reference>
<dbReference type="RefSeq" id="WP_077496513.1">
    <property type="nucleotide sequence ID" value="NZ_MLAG01000025.1"/>
</dbReference>
<name>A0A1V3KZR3_9PAST</name>
<accession>A0A1V3KZR3</accession>
<comment type="caution">
    <text evidence="1">The sequence shown here is derived from an EMBL/GenBank/DDBJ whole genome shotgun (WGS) entry which is preliminary data.</text>
</comment>
<keyword evidence="2" id="KW-1185">Reference proteome</keyword>
<proteinExistence type="predicted"/>
<sequence>MYKSYFKISTTKSYEQRKNTDSYWHCKSADFLYSASILWDNLEKGGSWDVYKTLMGLAFELLFKAICV</sequence>
<evidence type="ECO:0000313" key="2">
    <source>
        <dbReference type="Proteomes" id="UP000188573"/>
    </source>
</evidence>
<dbReference type="EMBL" id="MLAG01000025">
    <property type="protein sequence ID" value="OOF82768.1"/>
    <property type="molecule type" value="Genomic_DNA"/>
</dbReference>
<dbReference type="Proteomes" id="UP000188573">
    <property type="component" value="Unassembled WGS sequence"/>
</dbReference>